<dbReference type="Gene3D" id="1.20.1730.10">
    <property type="entry name" value="Sodium/glucose cotransporter"/>
    <property type="match status" value="1"/>
</dbReference>
<protein>
    <submittedName>
        <fullName evidence="9">Solute:Na+ symporter, SSS family</fullName>
    </submittedName>
</protein>
<keyword evidence="4 8" id="KW-0812">Transmembrane</keyword>
<keyword evidence="5 8" id="KW-1133">Transmembrane helix</keyword>
<gene>
    <name evidence="9" type="ORF">SAMN02982917_6752</name>
</gene>
<feature type="transmembrane region" description="Helical" evidence="8">
    <location>
        <begin position="153"/>
        <end position="172"/>
    </location>
</feature>
<evidence type="ECO:0000313" key="9">
    <source>
        <dbReference type="EMBL" id="SMF89489.1"/>
    </source>
</evidence>
<sequence length="468" mass="49185">MDANWTAMSLAIVYILAMGVISYAAKRFANTAHNFTSGGATYPALLVGFLLMSEFIGTTASVGTAQAAYKWGISAAWNLAALGIGFVFYAFLFARKFKDLGENTISGVMAKTYGKGTKLATSIIMIAALQIVAISVYASGGAVLAGLLKIDRATAIVITGMVAALYVSMGGMRSVIYTNVMHAIVKYIGIIVATAFALSQVGGMGELQARLPAEMFEVGNAGWPQIFAWILAGTGAVFSTQYVLQAISTVDNAAKAQRASLYTALLLVPFGLAAALCGMCASLMFPKINALQAFPMIVSQMDSLMAAVVVAGLAGSLFGTISAISIGTATLLYKDFYLPAVHKTDAVTAGDSRALMFVRIASTAVCLLPIPLAIFAPDVLKVTFLAKSLRLTLAVLVLFIFYAPQFGTPKGALTSILLSLVLTIGWYLAGDPYGIDNAYVALVIPLIVMSVSHLPRLMSSSRTMRDAA</sequence>
<evidence type="ECO:0000256" key="1">
    <source>
        <dbReference type="ARBA" id="ARBA00004141"/>
    </source>
</evidence>
<evidence type="ECO:0000256" key="6">
    <source>
        <dbReference type="ARBA" id="ARBA00023136"/>
    </source>
</evidence>
<feature type="transmembrane region" description="Helical" evidence="8">
    <location>
        <begin position="45"/>
        <end position="69"/>
    </location>
</feature>
<dbReference type="PANTHER" id="PTHR48086:SF7">
    <property type="entry name" value="SODIUM-SOLUTE SYMPORTER-RELATED"/>
    <property type="match status" value="1"/>
</dbReference>
<feature type="transmembrane region" description="Helical" evidence="8">
    <location>
        <begin position="119"/>
        <end position="147"/>
    </location>
</feature>
<dbReference type="InterPro" id="IPR038377">
    <property type="entry name" value="Na/Glc_symporter_sf"/>
</dbReference>
<feature type="transmembrane region" description="Helical" evidence="8">
    <location>
        <begin position="305"/>
        <end position="333"/>
    </location>
</feature>
<dbReference type="AlphaFoldDB" id="A0A1X7HNR4"/>
<feature type="transmembrane region" description="Helical" evidence="8">
    <location>
        <begin position="411"/>
        <end position="429"/>
    </location>
</feature>
<feature type="transmembrane region" description="Helical" evidence="8">
    <location>
        <begin position="354"/>
        <end position="376"/>
    </location>
</feature>
<feature type="transmembrane region" description="Helical" evidence="8">
    <location>
        <begin position="223"/>
        <end position="244"/>
    </location>
</feature>
<feature type="transmembrane region" description="Helical" evidence="8">
    <location>
        <begin position="184"/>
        <end position="203"/>
    </location>
</feature>
<feature type="transmembrane region" description="Helical" evidence="8">
    <location>
        <begin position="435"/>
        <end position="455"/>
    </location>
</feature>
<proteinExistence type="inferred from homology"/>
<evidence type="ECO:0000256" key="5">
    <source>
        <dbReference type="ARBA" id="ARBA00022989"/>
    </source>
</evidence>
<dbReference type="STRING" id="286727.SAMN02982917_6752"/>
<feature type="transmembrane region" description="Helical" evidence="8">
    <location>
        <begin position="382"/>
        <end position="404"/>
    </location>
</feature>
<feature type="transmembrane region" description="Helical" evidence="8">
    <location>
        <begin position="264"/>
        <end position="285"/>
    </location>
</feature>
<dbReference type="PROSITE" id="PS50283">
    <property type="entry name" value="NA_SOLUT_SYMP_3"/>
    <property type="match status" value="1"/>
</dbReference>
<keyword evidence="6 8" id="KW-0472">Membrane</keyword>
<comment type="similarity">
    <text evidence="2 7">Belongs to the sodium:solute symporter (SSF) (TC 2.A.21) family.</text>
</comment>
<feature type="transmembrane region" description="Helical" evidence="8">
    <location>
        <begin position="75"/>
        <end position="94"/>
    </location>
</feature>
<evidence type="ECO:0000256" key="3">
    <source>
        <dbReference type="ARBA" id="ARBA00022448"/>
    </source>
</evidence>
<dbReference type="Pfam" id="PF00474">
    <property type="entry name" value="SSF"/>
    <property type="match status" value="1"/>
</dbReference>
<name>A0A1X7HNR4_9PROT</name>
<dbReference type="CDD" id="cd10322">
    <property type="entry name" value="SLC5sbd"/>
    <property type="match status" value="1"/>
</dbReference>
<evidence type="ECO:0000256" key="7">
    <source>
        <dbReference type="RuleBase" id="RU362091"/>
    </source>
</evidence>
<dbReference type="InterPro" id="IPR050277">
    <property type="entry name" value="Sodium:Solute_Symporter"/>
</dbReference>
<evidence type="ECO:0000256" key="8">
    <source>
        <dbReference type="SAM" id="Phobius"/>
    </source>
</evidence>
<evidence type="ECO:0000256" key="4">
    <source>
        <dbReference type="ARBA" id="ARBA00022692"/>
    </source>
</evidence>
<dbReference type="Proteomes" id="UP000192936">
    <property type="component" value="Unassembled WGS sequence"/>
</dbReference>
<evidence type="ECO:0000313" key="10">
    <source>
        <dbReference type="Proteomes" id="UP000192936"/>
    </source>
</evidence>
<feature type="transmembrane region" description="Helical" evidence="8">
    <location>
        <begin position="6"/>
        <end position="25"/>
    </location>
</feature>
<dbReference type="EMBL" id="FXAK01000009">
    <property type="protein sequence ID" value="SMF89489.1"/>
    <property type="molecule type" value="Genomic_DNA"/>
</dbReference>
<dbReference type="GO" id="GO:0022857">
    <property type="term" value="F:transmembrane transporter activity"/>
    <property type="evidence" value="ECO:0007669"/>
    <property type="project" value="InterPro"/>
</dbReference>
<dbReference type="OrthoDB" id="3651542at2"/>
<accession>A0A1X7HNR4</accession>
<comment type="subcellular location">
    <subcellularLocation>
        <location evidence="1">Membrane</location>
        <topology evidence="1">Multi-pass membrane protein</topology>
    </subcellularLocation>
</comment>
<dbReference type="RefSeq" id="WP_085091554.1">
    <property type="nucleotide sequence ID" value="NZ_FXAK01000009.1"/>
</dbReference>
<keyword evidence="3" id="KW-0813">Transport</keyword>
<dbReference type="PANTHER" id="PTHR48086">
    <property type="entry name" value="SODIUM/PROLINE SYMPORTER-RELATED"/>
    <property type="match status" value="1"/>
</dbReference>
<dbReference type="GO" id="GO:0005886">
    <property type="term" value="C:plasma membrane"/>
    <property type="evidence" value="ECO:0007669"/>
    <property type="project" value="TreeGrafter"/>
</dbReference>
<evidence type="ECO:0000256" key="2">
    <source>
        <dbReference type="ARBA" id="ARBA00006434"/>
    </source>
</evidence>
<organism evidence="9 10">
    <name type="scientific">Azospirillum oryzae</name>
    <dbReference type="NCBI Taxonomy" id="286727"/>
    <lineage>
        <taxon>Bacteria</taxon>
        <taxon>Pseudomonadati</taxon>
        <taxon>Pseudomonadota</taxon>
        <taxon>Alphaproteobacteria</taxon>
        <taxon>Rhodospirillales</taxon>
        <taxon>Azospirillaceae</taxon>
        <taxon>Azospirillum</taxon>
    </lineage>
</organism>
<dbReference type="InterPro" id="IPR001734">
    <property type="entry name" value="Na/solute_symporter"/>
</dbReference>
<reference evidence="9 10" key="1">
    <citation type="submission" date="2017-04" db="EMBL/GenBank/DDBJ databases">
        <authorList>
            <person name="Afonso C.L."/>
            <person name="Miller P.J."/>
            <person name="Scott M.A."/>
            <person name="Spackman E."/>
            <person name="Goraichik I."/>
            <person name="Dimitrov K.M."/>
            <person name="Suarez D.L."/>
            <person name="Swayne D.E."/>
        </authorList>
    </citation>
    <scope>NUCLEOTIDE SEQUENCE [LARGE SCALE GENOMIC DNA]</scope>
    <source>
        <strain evidence="9 10">A2P</strain>
    </source>
</reference>